<name>A0A0F4YG00_RASE3</name>
<dbReference type="AlphaFoldDB" id="A0A0F4YG00"/>
<feature type="non-terminal residue" evidence="2">
    <location>
        <position position="1"/>
    </location>
</feature>
<reference evidence="2 3" key="1">
    <citation type="submission" date="2015-04" db="EMBL/GenBank/DDBJ databases">
        <authorList>
            <person name="Heijne W.H."/>
            <person name="Fedorova N.D."/>
            <person name="Nierman W.C."/>
            <person name="Vollebregt A.W."/>
            <person name="Zhao Z."/>
            <person name="Wu L."/>
            <person name="Kumar M."/>
            <person name="Stam H."/>
            <person name="van den Berg M.A."/>
            <person name="Pel H.J."/>
        </authorList>
    </citation>
    <scope>NUCLEOTIDE SEQUENCE [LARGE SCALE GENOMIC DNA]</scope>
    <source>
        <strain evidence="2 3">CBS 393.64</strain>
    </source>
</reference>
<accession>A0A0F4YG00</accession>
<dbReference type="Proteomes" id="UP000053958">
    <property type="component" value="Unassembled WGS sequence"/>
</dbReference>
<sequence>RSLVRRAADSFLRRRLCRLHSFFCQTEYQTLSSFSPIRLFSQSADMFLRSSFRYLLLAAAVTSAVAQSGSKHVFAHFIVRDLSLFWQNLSNSIAGRKCCRNDSPTVGVRYPTSQRRPHRRFRAQHRRQRPQHRRHPAERLCGRRGRRRLQALSLLRL</sequence>
<gene>
    <name evidence="2" type="ORF">T310_9233</name>
</gene>
<proteinExistence type="predicted"/>
<protein>
    <submittedName>
        <fullName evidence="2">Uncharacterized protein</fullName>
    </submittedName>
</protein>
<organism evidence="2 3">
    <name type="scientific">Rasamsonia emersonii (strain ATCC 16479 / CBS 393.64 / IMI 116815)</name>
    <dbReference type="NCBI Taxonomy" id="1408163"/>
    <lineage>
        <taxon>Eukaryota</taxon>
        <taxon>Fungi</taxon>
        <taxon>Dikarya</taxon>
        <taxon>Ascomycota</taxon>
        <taxon>Pezizomycotina</taxon>
        <taxon>Eurotiomycetes</taxon>
        <taxon>Eurotiomycetidae</taxon>
        <taxon>Eurotiales</taxon>
        <taxon>Trichocomaceae</taxon>
        <taxon>Rasamsonia</taxon>
    </lineage>
</organism>
<comment type="caution">
    <text evidence="2">The sequence shown here is derived from an EMBL/GenBank/DDBJ whole genome shotgun (WGS) entry which is preliminary data.</text>
</comment>
<dbReference type="GeneID" id="25321176"/>
<evidence type="ECO:0000313" key="3">
    <source>
        <dbReference type="Proteomes" id="UP000053958"/>
    </source>
</evidence>
<dbReference type="RefSeq" id="XP_013323754.1">
    <property type="nucleotide sequence ID" value="XM_013468300.1"/>
</dbReference>
<feature type="region of interest" description="Disordered" evidence="1">
    <location>
        <begin position="112"/>
        <end position="139"/>
    </location>
</feature>
<dbReference type="EMBL" id="LASV01000709">
    <property type="protein sequence ID" value="KKA17142.1"/>
    <property type="molecule type" value="Genomic_DNA"/>
</dbReference>
<feature type="compositionally biased region" description="Basic residues" evidence="1">
    <location>
        <begin position="115"/>
        <end position="139"/>
    </location>
</feature>
<evidence type="ECO:0000313" key="2">
    <source>
        <dbReference type="EMBL" id="KKA17142.1"/>
    </source>
</evidence>
<evidence type="ECO:0000256" key="1">
    <source>
        <dbReference type="SAM" id="MobiDB-lite"/>
    </source>
</evidence>
<keyword evidence="3" id="KW-1185">Reference proteome</keyword>